<dbReference type="SMART" id="SM00176">
    <property type="entry name" value="RAN"/>
    <property type="match status" value="1"/>
</dbReference>
<dbReference type="CDD" id="cd00154">
    <property type="entry name" value="Rab"/>
    <property type="match status" value="1"/>
</dbReference>
<dbReference type="GO" id="GO:0005525">
    <property type="term" value="F:GTP binding"/>
    <property type="evidence" value="ECO:0007669"/>
    <property type="project" value="UniProtKB-KW"/>
</dbReference>
<evidence type="ECO:0000313" key="5">
    <source>
        <dbReference type="EMBL" id="CAD8128750.1"/>
    </source>
</evidence>
<dbReference type="SMART" id="SM00174">
    <property type="entry name" value="RHO"/>
    <property type="match status" value="1"/>
</dbReference>
<dbReference type="EMBL" id="CAJJDN010000195">
    <property type="protein sequence ID" value="CAD8128750.1"/>
    <property type="molecule type" value="Genomic_DNA"/>
</dbReference>
<proteinExistence type="inferred from homology"/>
<keyword evidence="6" id="KW-1185">Reference proteome</keyword>
<reference evidence="5" key="1">
    <citation type="submission" date="2021-01" db="EMBL/GenBank/DDBJ databases">
        <authorList>
            <consortium name="Genoscope - CEA"/>
            <person name="William W."/>
        </authorList>
    </citation>
    <scope>NUCLEOTIDE SEQUENCE</scope>
</reference>
<keyword evidence="2" id="KW-0547">Nucleotide-binding</keyword>
<comment type="caution">
    <text evidence="5">The sequence shown here is derived from an EMBL/GenBank/DDBJ whole genome shotgun (WGS) entry which is preliminary data.</text>
</comment>
<evidence type="ECO:0008006" key="7">
    <source>
        <dbReference type="Google" id="ProtNLM"/>
    </source>
</evidence>
<evidence type="ECO:0000256" key="4">
    <source>
        <dbReference type="ARBA" id="ARBA00023288"/>
    </source>
</evidence>
<dbReference type="AlphaFoldDB" id="A0A8S1RNQ3"/>
<dbReference type="InterPro" id="IPR050209">
    <property type="entry name" value="Rab_GTPases_membrane_traffic"/>
</dbReference>
<keyword evidence="3" id="KW-0342">GTP-binding</keyword>
<dbReference type="InterPro" id="IPR005225">
    <property type="entry name" value="Small_GTP-bd"/>
</dbReference>
<keyword evidence="4" id="KW-0449">Lipoprotein</keyword>
<dbReference type="SMART" id="SM00173">
    <property type="entry name" value="RAS"/>
    <property type="match status" value="1"/>
</dbReference>
<dbReference type="PROSITE" id="PS51419">
    <property type="entry name" value="RAB"/>
    <property type="match status" value="1"/>
</dbReference>
<evidence type="ECO:0000313" key="6">
    <source>
        <dbReference type="Proteomes" id="UP000692954"/>
    </source>
</evidence>
<dbReference type="PANTHER" id="PTHR47979">
    <property type="entry name" value="DRAB11-RELATED"/>
    <property type="match status" value="1"/>
</dbReference>
<dbReference type="InterPro" id="IPR001806">
    <property type="entry name" value="Small_GTPase"/>
</dbReference>
<gene>
    <name evidence="5" type="ORF">PSON_ATCC_30995.1.T1950023</name>
</gene>
<accession>A0A8S1RNQ3</accession>
<dbReference type="SMART" id="SM00175">
    <property type="entry name" value="RAB"/>
    <property type="match status" value="1"/>
</dbReference>
<organism evidence="5 6">
    <name type="scientific">Paramecium sonneborni</name>
    <dbReference type="NCBI Taxonomy" id="65129"/>
    <lineage>
        <taxon>Eukaryota</taxon>
        <taxon>Sar</taxon>
        <taxon>Alveolata</taxon>
        <taxon>Ciliophora</taxon>
        <taxon>Intramacronucleata</taxon>
        <taxon>Oligohymenophorea</taxon>
        <taxon>Peniculida</taxon>
        <taxon>Parameciidae</taxon>
        <taxon>Paramecium</taxon>
    </lineage>
</organism>
<dbReference type="NCBIfam" id="TIGR00231">
    <property type="entry name" value="small_GTP"/>
    <property type="match status" value="1"/>
</dbReference>
<dbReference type="OrthoDB" id="9989112at2759"/>
<dbReference type="Pfam" id="PF00071">
    <property type="entry name" value="Ras"/>
    <property type="match status" value="1"/>
</dbReference>
<name>A0A8S1RNQ3_9CILI</name>
<dbReference type="GO" id="GO:0003924">
    <property type="term" value="F:GTPase activity"/>
    <property type="evidence" value="ECO:0007669"/>
    <property type="project" value="InterPro"/>
</dbReference>
<dbReference type="PROSITE" id="PS51421">
    <property type="entry name" value="RAS"/>
    <property type="match status" value="1"/>
</dbReference>
<protein>
    <recommendedName>
        <fullName evidence="7">Rab-family small GTPase</fullName>
    </recommendedName>
</protein>
<evidence type="ECO:0000256" key="1">
    <source>
        <dbReference type="ARBA" id="ARBA00006270"/>
    </source>
</evidence>
<evidence type="ECO:0000256" key="2">
    <source>
        <dbReference type="ARBA" id="ARBA00022741"/>
    </source>
</evidence>
<sequence>MFHYCLRLILIGDDFVGKSCIISQFLDQKMCGFHTLGIDFNVKMLEIDDKMIKLQILDTNGLKSFQQITRPYYRSAAGAILVYDITDRESFQNVQYWIKECQEYGRQDITILLVGNKVDLEKQRQVSLSDGQQFANENNLLFIETSAKNNLNIIETFQVAARQALRVVEKSQQKHELPGVRIGQPFKQTQIQNSSKSGGCF</sequence>
<dbReference type="Proteomes" id="UP000692954">
    <property type="component" value="Unassembled WGS sequence"/>
</dbReference>
<evidence type="ECO:0000256" key="3">
    <source>
        <dbReference type="ARBA" id="ARBA00023134"/>
    </source>
</evidence>
<comment type="similarity">
    <text evidence="1">Belongs to the small GTPase superfamily. Rab family.</text>
</comment>
<dbReference type="FunFam" id="3.40.50.300:FF:001129">
    <property type="entry name" value="ras-related protein Rab-44 isoform X2"/>
    <property type="match status" value="1"/>
</dbReference>